<evidence type="ECO:0000313" key="2">
    <source>
        <dbReference type="Proteomes" id="UP000054874"/>
    </source>
</evidence>
<sequence>MALEKIKRWGLLGICLGTILFRAYVAEAAENKYPNLSIEVFGDEKETTIHWGVEKKHTTASGSFTILDNPDSSDYPEGAMVGYEVEISPKTDFKEVEKYTAEGNNCLIKVAKKQFGADGGRLYTRVRSVATLESSEVEYGEWSKTKELVFVKISKTNFPGMYTTLKKGDGEYYTFSDADMEKLKNGEPTSGDMVKKKYLYDQNKDGWLDQGEINDIRTLMTKDTKISSLKGVEYLTNLESINLAQYSGTKLDLSKNKIRNVQVRGILSKEITVIAPEAEKIFVEADMKQQKLSKIDVSACASVVDLNIGNWKSVVKTVRLPKEKKKLVSLSIRGFSGSTLDVNAYTKLKELDVLMCNISKVKLEKCKELRYLYFYRCNNIKSMDLSKNTKLKYLDFYDCRSISLKAVKRPKATKATTGKGCYWWETKDYQTDMRSR</sequence>
<dbReference type="OrthoDB" id="1840450at2"/>
<organism evidence="1 2">
    <name type="scientific">Acetivibrio ethanolgignens</name>
    <dbReference type="NCBI Taxonomy" id="290052"/>
    <lineage>
        <taxon>Bacteria</taxon>
        <taxon>Bacillati</taxon>
        <taxon>Bacillota</taxon>
        <taxon>Clostridia</taxon>
        <taxon>Eubacteriales</taxon>
        <taxon>Oscillospiraceae</taxon>
        <taxon>Acetivibrio</taxon>
    </lineage>
</organism>
<dbReference type="Gene3D" id="3.80.10.10">
    <property type="entry name" value="Ribonuclease Inhibitor"/>
    <property type="match status" value="1"/>
</dbReference>
<dbReference type="EMBL" id="LNAM01000090">
    <property type="protein sequence ID" value="KSV59788.1"/>
    <property type="molecule type" value="Genomic_DNA"/>
</dbReference>
<keyword evidence="2" id="KW-1185">Reference proteome</keyword>
<comment type="caution">
    <text evidence="1">The sequence shown here is derived from an EMBL/GenBank/DDBJ whole genome shotgun (WGS) entry which is preliminary data.</text>
</comment>
<proteinExistence type="predicted"/>
<gene>
    <name evidence="1" type="ORF">ASU35_07895</name>
</gene>
<evidence type="ECO:0000313" key="1">
    <source>
        <dbReference type="EMBL" id="KSV59788.1"/>
    </source>
</evidence>
<protein>
    <submittedName>
        <fullName evidence="1">Uncharacterized protein</fullName>
    </submittedName>
</protein>
<dbReference type="PROSITE" id="PS00018">
    <property type="entry name" value="EF_HAND_1"/>
    <property type="match status" value="1"/>
</dbReference>
<name>A0A0V8QH36_9FIRM</name>
<dbReference type="RefSeq" id="WP_058351976.1">
    <property type="nucleotide sequence ID" value="NZ_CABMMD010000090.1"/>
</dbReference>
<accession>A0A0V8QH36</accession>
<dbReference type="InterPro" id="IPR018247">
    <property type="entry name" value="EF_Hand_1_Ca_BS"/>
</dbReference>
<dbReference type="Proteomes" id="UP000054874">
    <property type="component" value="Unassembled WGS sequence"/>
</dbReference>
<dbReference type="AlphaFoldDB" id="A0A0V8QH36"/>
<dbReference type="SUPFAM" id="SSF52058">
    <property type="entry name" value="L domain-like"/>
    <property type="match status" value="1"/>
</dbReference>
<dbReference type="InterPro" id="IPR032675">
    <property type="entry name" value="LRR_dom_sf"/>
</dbReference>
<reference evidence="1 2" key="1">
    <citation type="submission" date="2015-11" db="EMBL/GenBank/DDBJ databases">
        <title>Butyribacter intestini gen. nov., sp. nov., a butyric acid-producing bacterium of the family Lachnospiraceae isolated from the human faeces.</title>
        <authorList>
            <person name="Zou Y."/>
            <person name="Xue W."/>
            <person name="Luo G."/>
            <person name="Lv M."/>
        </authorList>
    </citation>
    <scope>NUCLEOTIDE SEQUENCE [LARGE SCALE GENOMIC DNA]</scope>
    <source>
        <strain evidence="1 2">ACET-33324</strain>
    </source>
</reference>
<dbReference type="STRING" id="290052.ASU35_07895"/>